<proteinExistence type="predicted"/>
<feature type="domain" description="N-acetyltransferase" evidence="1">
    <location>
        <begin position="9"/>
        <end position="151"/>
    </location>
</feature>
<dbReference type="CDD" id="cd04301">
    <property type="entry name" value="NAT_SF"/>
    <property type="match status" value="1"/>
</dbReference>
<dbReference type="Pfam" id="PF13673">
    <property type="entry name" value="Acetyltransf_10"/>
    <property type="match status" value="1"/>
</dbReference>
<gene>
    <name evidence="2" type="ORF">ACFOX3_11520</name>
</gene>
<dbReference type="InterPro" id="IPR000182">
    <property type="entry name" value="GNAT_dom"/>
</dbReference>
<organism evidence="2 3">
    <name type="scientific">Simiduia curdlanivorans</name>
    <dbReference type="NCBI Taxonomy" id="1492769"/>
    <lineage>
        <taxon>Bacteria</taxon>
        <taxon>Pseudomonadati</taxon>
        <taxon>Pseudomonadota</taxon>
        <taxon>Gammaproteobacteria</taxon>
        <taxon>Cellvibrionales</taxon>
        <taxon>Cellvibrionaceae</taxon>
        <taxon>Simiduia</taxon>
    </lineage>
</organism>
<name>A0ABV8V5B8_9GAMM</name>
<evidence type="ECO:0000313" key="2">
    <source>
        <dbReference type="EMBL" id="MFC4362933.1"/>
    </source>
</evidence>
<evidence type="ECO:0000313" key="3">
    <source>
        <dbReference type="Proteomes" id="UP001595840"/>
    </source>
</evidence>
<dbReference type="RefSeq" id="WP_290264904.1">
    <property type="nucleotide sequence ID" value="NZ_JAUFQG010000006.1"/>
</dbReference>
<keyword evidence="3" id="KW-1185">Reference proteome</keyword>
<reference evidence="3" key="1">
    <citation type="journal article" date="2019" name="Int. J. Syst. Evol. Microbiol.">
        <title>The Global Catalogue of Microorganisms (GCM) 10K type strain sequencing project: providing services to taxonomists for standard genome sequencing and annotation.</title>
        <authorList>
            <consortium name="The Broad Institute Genomics Platform"/>
            <consortium name="The Broad Institute Genome Sequencing Center for Infectious Disease"/>
            <person name="Wu L."/>
            <person name="Ma J."/>
        </authorList>
    </citation>
    <scope>NUCLEOTIDE SEQUENCE [LARGE SCALE GENOMIC DNA]</scope>
    <source>
        <strain evidence="3">CECT 8570</strain>
    </source>
</reference>
<dbReference type="InterPro" id="IPR016181">
    <property type="entry name" value="Acyl_CoA_acyltransferase"/>
</dbReference>
<protein>
    <submittedName>
        <fullName evidence="2">GNAT family N-acetyltransferase</fullName>
    </submittedName>
</protein>
<sequence>MPDPHWTLQSFDQLSNQQLYALLQARSRVFVMEQQCIYQDQDDIDFHALHLCCWRGQTLLAYLRIIPAGVSFDEVSIGRVLTTDAARGRGLGKELMQRAIAACQLHYPSQGIRIGAQDYLRRFYQDLGFTVDSDIYDEDGIAHVEMIFPAQA</sequence>
<comment type="caution">
    <text evidence="2">The sequence shown here is derived from an EMBL/GenBank/DDBJ whole genome shotgun (WGS) entry which is preliminary data.</text>
</comment>
<dbReference type="PROSITE" id="PS51186">
    <property type="entry name" value="GNAT"/>
    <property type="match status" value="1"/>
</dbReference>
<evidence type="ECO:0000259" key="1">
    <source>
        <dbReference type="PROSITE" id="PS51186"/>
    </source>
</evidence>
<dbReference type="EMBL" id="JBHSCX010000013">
    <property type="protein sequence ID" value="MFC4362933.1"/>
    <property type="molecule type" value="Genomic_DNA"/>
</dbReference>
<accession>A0ABV8V5B8</accession>
<dbReference type="Gene3D" id="3.40.630.30">
    <property type="match status" value="1"/>
</dbReference>
<dbReference type="Proteomes" id="UP001595840">
    <property type="component" value="Unassembled WGS sequence"/>
</dbReference>
<dbReference type="SUPFAM" id="SSF55729">
    <property type="entry name" value="Acyl-CoA N-acyltransferases (Nat)"/>
    <property type="match status" value="1"/>
</dbReference>